<evidence type="ECO:0000256" key="2">
    <source>
        <dbReference type="ARBA" id="ARBA00007780"/>
    </source>
</evidence>
<dbReference type="GO" id="GO:0005741">
    <property type="term" value="C:mitochondrial outer membrane"/>
    <property type="evidence" value="ECO:0007669"/>
    <property type="project" value="UniProtKB-SubCell"/>
</dbReference>
<dbReference type="CDD" id="cd07306">
    <property type="entry name" value="Porin3_VDAC"/>
    <property type="match status" value="1"/>
</dbReference>
<sequence>MAPPSFADLGKQARDLFNKGYNHGFLKFDSTTVSGQKGELQFKTGAAHNLTSQKLGGNLEVQYKVPEYGLVLTEKWNTENVLGTVLEINDQFARGLKVTVDSSYTPHNAKRDGVIKTEWANDLFKINANMTLQGGPLLQLSGVAIRQDWLLGVQTKFDVASNELKGTSIAFGRVTPEYALHSYTNDGREFGASLFHKVHRNFEVGAQVGWVVADQGTRFGLATKYNVSKDLILRAKVDNKSNVAVAATHDLTNGVKLTFTSSFSLLGGIETANNKFGLGLEYSM</sequence>
<proteinExistence type="inferred from homology"/>
<keyword evidence="4" id="KW-1134">Transmembrane beta strand</keyword>
<comment type="subcellular location">
    <subcellularLocation>
        <location evidence="1">Mitochondrion outer membrane</location>
    </subcellularLocation>
</comment>
<evidence type="ECO:0000256" key="3">
    <source>
        <dbReference type="ARBA" id="ARBA00022448"/>
    </source>
</evidence>
<evidence type="ECO:0000256" key="10">
    <source>
        <dbReference type="ARBA" id="ARBA00023136"/>
    </source>
</evidence>
<evidence type="ECO:0000256" key="1">
    <source>
        <dbReference type="ARBA" id="ARBA00004294"/>
    </source>
</evidence>
<keyword evidence="6" id="KW-1000">Mitochondrion outer membrane</keyword>
<dbReference type="InterPro" id="IPR001925">
    <property type="entry name" value="Porin_Euk"/>
</dbReference>
<evidence type="ECO:0000256" key="7">
    <source>
        <dbReference type="ARBA" id="ARBA00023065"/>
    </source>
</evidence>
<dbReference type="WBParaSite" id="PSU_v2.g5891.t1">
    <property type="protein sequence ID" value="PSU_v2.g5891.t1"/>
    <property type="gene ID" value="PSU_v2.g5891"/>
</dbReference>
<dbReference type="Pfam" id="PF01459">
    <property type="entry name" value="Porin_3"/>
    <property type="match status" value="1"/>
</dbReference>
<protein>
    <submittedName>
        <fullName evidence="12">Voltage-dependent anion-selective channel protein 3</fullName>
    </submittedName>
</protein>
<keyword evidence="7" id="KW-0406">Ion transport</keyword>
<dbReference type="AlphaFoldDB" id="A0A914Z0L2"/>
<keyword evidence="9" id="KW-0496">Mitochondrion</keyword>
<keyword evidence="11" id="KW-1185">Reference proteome</keyword>
<dbReference type="InterPro" id="IPR027246">
    <property type="entry name" value="Porin_Euk/Tom40"/>
</dbReference>
<dbReference type="FunFam" id="2.40.160.10:FF:000012">
    <property type="entry name" value="Voltage-dependent anion-selective channel"/>
    <property type="match status" value="1"/>
</dbReference>
<evidence type="ECO:0000313" key="12">
    <source>
        <dbReference type="WBParaSite" id="PSU_v2.g5891.t1"/>
    </source>
</evidence>
<organism evidence="11 12">
    <name type="scientific">Panagrolaimus superbus</name>
    <dbReference type="NCBI Taxonomy" id="310955"/>
    <lineage>
        <taxon>Eukaryota</taxon>
        <taxon>Metazoa</taxon>
        <taxon>Ecdysozoa</taxon>
        <taxon>Nematoda</taxon>
        <taxon>Chromadorea</taxon>
        <taxon>Rhabditida</taxon>
        <taxon>Tylenchina</taxon>
        <taxon>Panagrolaimomorpha</taxon>
        <taxon>Panagrolaimoidea</taxon>
        <taxon>Panagrolaimidae</taxon>
        <taxon>Panagrolaimus</taxon>
    </lineage>
</organism>
<keyword evidence="3" id="KW-0813">Transport</keyword>
<reference evidence="12" key="1">
    <citation type="submission" date="2022-11" db="UniProtKB">
        <authorList>
            <consortium name="WormBaseParasite"/>
        </authorList>
    </citation>
    <scope>IDENTIFICATION</scope>
</reference>
<evidence type="ECO:0000256" key="9">
    <source>
        <dbReference type="ARBA" id="ARBA00023128"/>
    </source>
</evidence>
<name>A0A914Z0L2_9BILA</name>
<evidence type="ECO:0000256" key="5">
    <source>
        <dbReference type="ARBA" id="ARBA00022692"/>
    </source>
</evidence>
<dbReference type="PANTHER" id="PTHR11743">
    <property type="entry name" value="VOLTAGE-DEPENDENT ANION-SELECTIVE CHANNEL"/>
    <property type="match status" value="1"/>
</dbReference>
<dbReference type="PANTHER" id="PTHR11743:SF70">
    <property type="entry name" value="GH26960P-RELATED"/>
    <property type="match status" value="1"/>
</dbReference>
<dbReference type="InterPro" id="IPR023614">
    <property type="entry name" value="Porin_dom_sf"/>
</dbReference>
<dbReference type="PRINTS" id="PR00185">
    <property type="entry name" value="EUKARYTPORIN"/>
</dbReference>
<keyword evidence="5" id="KW-0812">Transmembrane</keyword>
<evidence type="ECO:0000313" key="11">
    <source>
        <dbReference type="Proteomes" id="UP000887577"/>
    </source>
</evidence>
<dbReference type="Gene3D" id="2.40.160.10">
    <property type="entry name" value="Porin"/>
    <property type="match status" value="1"/>
</dbReference>
<dbReference type="Proteomes" id="UP000887577">
    <property type="component" value="Unplaced"/>
</dbReference>
<dbReference type="GO" id="GO:0046930">
    <property type="term" value="C:pore complex"/>
    <property type="evidence" value="ECO:0007669"/>
    <property type="project" value="UniProtKB-KW"/>
</dbReference>
<accession>A0A914Z0L2</accession>
<evidence type="ECO:0000256" key="4">
    <source>
        <dbReference type="ARBA" id="ARBA00022452"/>
    </source>
</evidence>
<keyword evidence="8" id="KW-0626">Porin</keyword>
<dbReference type="GO" id="GO:0015288">
    <property type="term" value="F:porin activity"/>
    <property type="evidence" value="ECO:0007669"/>
    <property type="project" value="UniProtKB-KW"/>
</dbReference>
<keyword evidence="10" id="KW-0472">Membrane</keyword>
<evidence type="ECO:0000256" key="8">
    <source>
        <dbReference type="ARBA" id="ARBA00023114"/>
    </source>
</evidence>
<evidence type="ECO:0000256" key="6">
    <source>
        <dbReference type="ARBA" id="ARBA00022787"/>
    </source>
</evidence>
<dbReference type="GO" id="GO:0008308">
    <property type="term" value="F:voltage-gated monoatomic anion channel activity"/>
    <property type="evidence" value="ECO:0007669"/>
    <property type="project" value="InterPro"/>
</dbReference>
<comment type="similarity">
    <text evidence="2">Belongs to the eukaryotic mitochondrial porin family.</text>
</comment>